<gene>
    <name evidence="2" type="ORF">NA56DRAFT_648948</name>
</gene>
<evidence type="ECO:0000313" key="3">
    <source>
        <dbReference type="Proteomes" id="UP000235672"/>
    </source>
</evidence>
<keyword evidence="1" id="KW-1133">Transmembrane helix</keyword>
<accession>A0A2J6PSJ7</accession>
<evidence type="ECO:0000313" key="2">
    <source>
        <dbReference type="EMBL" id="PMD16916.1"/>
    </source>
</evidence>
<proteinExistence type="predicted"/>
<dbReference type="OrthoDB" id="3248909at2759"/>
<dbReference type="AlphaFoldDB" id="A0A2J6PSJ7"/>
<dbReference type="Proteomes" id="UP000235672">
    <property type="component" value="Unassembled WGS sequence"/>
</dbReference>
<sequence>MGELYQQLFAILLALAAPTAFPSAESSAPFQIEALSVETRLFVALTMFRITLTLLLLHFIVAVLYYV</sequence>
<keyword evidence="1" id="KW-0472">Membrane</keyword>
<protein>
    <submittedName>
        <fullName evidence="2">Uncharacterized protein</fullName>
    </submittedName>
</protein>
<keyword evidence="1" id="KW-0812">Transmembrane</keyword>
<name>A0A2J6PSJ7_9HELO</name>
<evidence type="ECO:0000256" key="1">
    <source>
        <dbReference type="SAM" id="Phobius"/>
    </source>
</evidence>
<reference evidence="2 3" key="1">
    <citation type="submission" date="2016-05" db="EMBL/GenBank/DDBJ databases">
        <title>A degradative enzymes factory behind the ericoid mycorrhizal symbiosis.</title>
        <authorList>
            <consortium name="DOE Joint Genome Institute"/>
            <person name="Martino E."/>
            <person name="Morin E."/>
            <person name="Grelet G."/>
            <person name="Kuo A."/>
            <person name="Kohler A."/>
            <person name="Daghino S."/>
            <person name="Barry K."/>
            <person name="Choi C."/>
            <person name="Cichocki N."/>
            <person name="Clum A."/>
            <person name="Copeland A."/>
            <person name="Hainaut M."/>
            <person name="Haridas S."/>
            <person name="Labutti K."/>
            <person name="Lindquist E."/>
            <person name="Lipzen A."/>
            <person name="Khouja H.-R."/>
            <person name="Murat C."/>
            <person name="Ohm R."/>
            <person name="Olson A."/>
            <person name="Spatafora J."/>
            <person name="Veneault-Fourrey C."/>
            <person name="Henrissat B."/>
            <person name="Grigoriev I."/>
            <person name="Martin F."/>
            <person name="Perotto S."/>
        </authorList>
    </citation>
    <scope>NUCLEOTIDE SEQUENCE [LARGE SCALE GENOMIC DNA]</scope>
    <source>
        <strain evidence="2 3">UAMH 7357</strain>
    </source>
</reference>
<feature type="transmembrane region" description="Helical" evidence="1">
    <location>
        <begin position="42"/>
        <end position="66"/>
    </location>
</feature>
<dbReference type="EMBL" id="KZ613502">
    <property type="protein sequence ID" value="PMD16916.1"/>
    <property type="molecule type" value="Genomic_DNA"/>
</dbReference>
<organism evidence="2 3">
    <name type="scientific">Hyaloscypha hepaticicola</name>
    <dbReference type="NCBI Taxonomy" id="2082293"/>
    <lineage>
        <taxon>Eukaryota</taxon>
        <taxon>Fungi</taxon>
        <taxon>Dikarya</taxon>
        <taxon>Ascomycota</taxon>
        <taxon>Pezizomycotina</taxon>
        <taxon>Leotiomycetes</taxon>
        <taxon>Helotiales</taxon>
        <taxon>Hyaloscyphaceae</taxon>
        <taxon>Hyaloscypha</taxon>
    </lineage>
</organism>
<keyword evidence="3" id="KW-1185">Reference proteome</keyword>